<comment type="caution">
    <text evidence="1">The sequence shown here is derived from an EMBL/GenBank/DDBJ whole genome shotgun (WGS) entry which is preliminary data.</text>
</comment>
<name>A0A645I462_9ZZZZ</name>
<reference evidence="1" key="1">
    <citation type="submission" date="2019-08" db="EMBL/GenBank/DDBJ databases">
        <authorList>
            <person name="Kucharzyk K."/>
            <person name="Murdoch R.W."/>
            <person name="Higgins S."/>
            <person name="Loffler F."/>
        </authorList>
    </citation>
    <scope>NUCLEOTIDE SEQUENCE</scope>
</reference>
<proteinExistence type="predicted"/>
<dbReference type="AlphaFoldDB" id="A0A645I462"/>
<accession>A0A645I462</accession>
<organism evidence="1">
    <name type="scientific">bioreactor metagenome</name>
    <dbReference type="NCBI Taxonomy" id="1076179"/>
    <lineage>
        <taxon>unclassified sequences</taxon>
        <taxon>metagenomes</taxon>
        <taxon>ecological metagenomes</taxon>
    </lineage>
</organism>
<evidence type="ECO:0000313" key="1">
    <source>
        <dbReference type="EMBL" id="MPN45656.1"/>
    </source>
</evidence>
<protein>
    <submittedName>
        <fullName evidence="1">Uncharacterized protein</fullName>
    </submittedName>
</protein>
<sequence>MFTHILNFKTGQHAKCERFFQRLARVIGVHMHLDDFIILYHNHTIADRLKKSTQRQRILIGRFAQHDEFGTVGKCNFALKAVFIFKKRRAFRCQYCGAARIAIQWNNDTAFNYRLHAFQHNKKALAARVDNAGLFKYGQHIRRFIKHLRCRFGNFFPKACDILAKAGSGFAGRFGRSTRHG</sequence>
<gene>
    <name evidence="1" type="ORF">SDC9_193225</name>
</gene>
<dbReference type="EMBL" id="VSSQ01105705">
    <property type="protein sequence ID" value="MPN45656.1"/>
    <property type="molecule type" value="Genomic_DNA"/>
</dbReference>